<proteinExistence type="predicted"/>
<dbReference type="AlphaFoldDB" id="E6QLH9"/>
<evidence type="ECO:0000313" key="2">
    <source>
        <dbReference type="EMBL" id="CBI08099.1"/>
    </source>
</evidence>
<reference evidence="2" key="1">
    <citation type="submission" date="2009-10" db="EMBL/GenBank/DDBJ databases">
        <title>Diversity of trophic interactions inside an arsenic-rich microbial ecosystem.</title>
        <authorList>
            <person name="Bertin P.N."/>
            <person name="Heinrich-Salmeron A."/>
            <person name="Pelletier E."/>
            <person name="Goulhen-Chollet F."/>
            <person name="Arsene-Ploetze F."/>
            <person name="Gallien S."/>
            <person name="Calteau A."/>
            <person name="Vallenet D."/>
            <person name="Casiot C."/>
            <person name="Chane-Woon-Ming B."/>
            <person name="Giloteaux L."/>
            <person name="Barakat M."/>
            <person name="Bonnefoy V."/>
            <person name="Bruneel O."/>
            <person name="Chandler M."/>
            <person name="Cleiss J."/>
            <person name="Duran R."/>
            <person name="Elbaz-Poulichet F."/>
            <person name="Fonknechten N."/>
            <person name="Lauga B."/>
            <person name="Mornico D."/>
            <person name="Ortet P."/>
            <person name="Schaeffer C."/>
            <person name="Siguier P."/>
            <person name="Alexander Thil Smith A."/>
            <person name="Van Dorsselaer A."/>
            <person name="Weissenbach J."/>
            <person name="Medigue C."/>
            <person name="Le Paslier D."/>
        </authorList>
    </citation>
    <scope>NUCLEOTIDE SEQUENCE</scope>
</reference>
<sequence>MPRRRRAKHSKLGTPQCRAAFARFLWESLRMRQKDLQPVACGLRCRTEMRELRFDHFEIRFLAGFLASGEVNQRWQRQPARQFLQPLLTNVIDALRVVHPTQPAHIRVLPELWRGQRRKPSPAQQHPYLRRQPPGLPGFNPQRGKNLRQSWPQIQMVEQPGMQRRDWDAFEQNPTKNGCPG</sequence>
<name>E6QLH9_9ZZZZ</name>
<evidence type="ECO:0000256" key="1">
    <source>
        <dbReference type="SAM" id="MobiDB-lite"/>
    </source>
</evidence>
<accession>E6QLH9</accession>
<comment type="caution">
    <text evidence="2">The sequence shown here is derived from an EMBL/GenBank/DDBJ whole genome shotgun (WGS) entry which is preliminary data.</text>
</comment>
<organism evidence="2">
    <name type="scientific">mine drainage metagenome</name>
    <dbReference type="NCBI Taxonomy" id="410659"/>
    <lineage>
        <taxon>unclassified sequences</taxon>
        <taxon>metagenomes</taxon>
        <taxon>ecological metagenomes</taxon>
    </lineage>
</organism>
<gene>
    <name evidence="2" type="ORF">CARN6_1530</name>
</gene>
<protein>
    <submittedName>
        <fullName evidence="2">Uncharacterized protein</fullName>
    </submittedName>
</protein>
<feature type="region of interest" description="Disordered" evidence="1">
    <location>
        <begin position="115"/>
        <end position="181"/>
    </location>
</feature>
<feature type="compositionally biased region" description="Polar residues" evidence="1">
    <location>
        <begin position="172"/>
        <end position="181"/>
    </location>
</feature>
<dbReference type="EMBL" id="CABQ01000183">
    <property type="protein sequence ID" value="CBI08099.1"/>
    <property type="molecule type" value="Genomic_DNA"/>
</dbReference>